<keyword evidence="6 11" id="KW-0067">ATP-binding</keyword>
<dbReference type="PANTHER" id="PTHR43079:SF1">
    <property type="entry name" value="CADMIUM_ZINC-TRANSPORTING ATPASE HMA1, CHLOROPLASTIC-RELATED"/>
    <property type="match status" value="1"/>
</dbReference>
<evidence type="ECO:0000256" key="1">
    <source>
        <dbReference type="ARBA" id="ARBA00004141"/>
    </source>
</evidence>
<dbReference type="InterPro" id="IPR023214">
    <property type="entry name" value="HAD_sf"/>
</dbReference>
<name>A0ABZ0QQ60_9FIRM</name>
<dbReference type="Pfam" id="PF00122">
    <property type="entry name" value="E1-E2_ATPase"/>
    <property type="match status" value="1"/>
</dbReference>
<feature type="compositionally biased region" description="Low complexity" evidence="12">
    <location>
        <begin position="58"/>
        <end position="79"/>
    </location>
</feature>
<evidence type="ECO:0000256" key="2">
    <source>
        <dbReference type="ARBA" id="ARBA00006024"/>
    </source>
</evidence>
<feature type="compositionally biased region" description="Low complexity" evidence="12">
    <location>
        <begin position="732"/>
        <end position="741"/>
    </location>
</feature>
<proteinExistence type="inferred from homology"/>
<keyword evidence="11" id="KW-1003">Cell membrane</keyword>
<keyword evidence="15" id="KW-1185">Reference proteome</keyword>
<feature type="transmembrane region" description="Helical" evidence="11">
    <location>
        <begin position="663"/>
        <end position="682"/>
    </location>
</feature>
<dbReference type="NCBIfam" id="TIGR01494">
    <property type="entry name" value="ATPase_P-type"/>
    <property type="match status" value="1"/>
</dbReference>
<dbReference type="InterPro" id="IPR023298">
    <property type="entry name" value="ATPase_P-typ_TM_dom_sf"/>
</dbReference>
<feature type="transmembrane region" description="Helical" evidence="11">
    <location>
        <begin position="327"/>
        <end position="346"/>
    </location>
</feature>
<comment type="subcellular location">
    <subcellularLocation>
        <location evidence="11">Cell membrane</location>
    </subcellularLocation>
    <subcellularLocation>
        <location evidence="1">Membrane</location>
        <topology evidence="1">Multi-pass membrane protein</topology>
    </subcellularLocation>
</comment>
<keyword evidence="4 11" id="KW-0479">Metal-binding</keyword>
<evidence type="ECO:0000256" key="9">
    <source>
        <dbReference type="ARBA" id="ARBA00022989"/>
    </source>
</evidence>
<feature type="compositionally biased region" description="Low complexity" evidence="12">
    <location>
        <begin position="21"/>
        <end position="37"/>
    </location>
</feature>
<dbReference type="InterPro" id="IPR001757">
    <property type="entry name" value="P_typ_ATPase"/>
</dbReference>
<dbReference type="InterPro" id="IPR044492">
    <property type="entry name" value="P_typ_ATPase_HD_dom"/>
</dbReference>
<accession>A0ABZ0QQ60</accession>
<protein>
    <submittedName>
        <fullName evidence="14">Heavy metal translocating P-type ATPase</fullName>
    </submittedName>
</protein>
<dbReference type="SUPFAM" id="SSF56784">
    <property type="entry name" value="HAD-like"/>
    <property type="match status" value="1"/>
</dbReference>
<evidence type="ECO:0000256" key="8">
    <source>
        <dbReference type="ARBA" id="ARBA00022967"/>
    </source>
</evidence>
<dbReference type="PRINTS" id="PR00941">
    <property type="entry name" value="CDATPASE"/>
</dbReference>
<keyword evidence="3 11" id="KW-0812">Transmembrane</keyword>
<evidence type="ECO:0000256" key="5">
    <source>
        <dbReference type="ARBA" id="ARBA00022741"/>
    </source>
</evidence>
<dbReference type="NCBIfam" id="TIGR01512">
    <property type="entry name" value="ATPase-IB2_Cd"/>
    <property type="match status" value="1"/>
</dbReference>
<dbReference type="InterPro" id="IPR051949">
    <property type="entry name" value="Cation_Transport_ATPase"/>
</dbReference>
<dbReference type="Gene3D" id="3.40.50.1000">
    <property type="entry name" value="HAD superfamily/HAD-like"/>
    <property type="match status" value="1"/>
</dbReference>
<dbReference type="InterPro" id="IPR027256">
    <property type="entry name" value="P-typ_ATPase_IB"/>
</dbReference>
<dbReference type="SUPFAM" id="SSF81653">
    <property type="entry name" value="Calcium ATPase, transduction domain A"/>
    <property type="match status" value="1"/>
</dbReference>
<evidence type="ECO:0000256" key="3">
    <source>
        <dbReference type="ARBA" id="ARBA00022692"/>
    </source>
</evidence>
<dbReference type="SFLD" id="SFLDS00003">
    <property type="entry name" value="Haloacid_Dehalogenase"/>
    <property type="match status" value="1"/>
</dbReference>
<gene>
    <name evidence="14" type="ORF">Q5761_02880</name>
</gene>
<keyword evidence="10 11" id="KW-0472">Membrane</keyword>
<keyword evidence="7" id="KW-0460">Magnesium</keyword>
<evidence type="ECO:0000256" key="12">
    <source>
        <dbReference type="SAM" id="MobiDB-lite"/>
    </source>
</evidence>
<dbReference type="EMBL" id="CP132508">
    <property type="protein sequence ID" value="WPD19631.1"/>
    <property type="molecule type" value="Genomic_DNA"/>
</dbReference>
<feature type="region of interest" description="Disordered" evidence="12">
    <location>
        <begin position="718"/>
        <end position="741"/>
    </location>
</feature>
<dbReference type="PROSITE" id="PS00154">
    <property type="entry name" value="ATPASE_E1_E2"/>
    <property type="match status" value="1"/>
</dbReference>
<evidence type="ECO:0000313" key="14">
    <source>
        <dbReference type="EMBL" id="WPD19631.1"/>
    </source>
</evidence>
<evidence type="ECO:0000256" key="4">
    <source>
        <dbReference type="ARBA" id="ARBA00022723"/>
    </source>
</evidence>
<dbReference type="SFLD" id="SFLDG00002">
    <property type="entry name" value="C1.7:_P-type_atpase_like"/>
    <property type="match status" value="1"/>
</dbReference>
<dbReference type="SFLD" id="SFLDF00027">
    <property type="entry name" value="p-type_atpase"/>
    <property type="match status" value="1"/>
</dbReference>
<evidence type="ECO:0000259" key="13">
    <source>
        <dbReference type="Pfam" id="PF00122"/>
    </source>
</evidence>
<dbReference type="SUPFAM" id="SSF81665">
    <property type="entry name" value="Calcium ATPase, transmembrane domain M"/>
    <property type="match status" value="1"/>
</dbReference>
<dbReference type="PANTHER" id="PTHR43079">
    <property type="entry name" value="PROBABLE CADMIUM/ZINC-TRANSPORTING ATPASE HMA1"/>
    <property type="match status" value="1"/>
</dbReference>
<dbReference type="InterPro" id="IPR059000">
    <property type="entry name" value="ATPase_P-type_domA"/>
</dbReference>
<keyword evidence="8" id="KW-1278">Translocase</keyword>
<evidence type="ECO:0000256" key="10">
    <source>
        <dbReference type="ARBA" id="ARBA00023136"/>
    </source>
</evidence>
<evidence type="ECO:0000313" key="15">
    <source>
        <dbReference type="Proteomes" id="UP001304683"/>
    </source>
</evidence>
<evidence type="ECO:0000256" key="11">
    <source>
        <dbReference type="RuleBase" id="RU362081"/>
    </source>
</evidence>
<dbReference type="InterPro" id="IPR023299">
    <property type="entry name" value="ATPase_P-typ_cyto_dom_N"/>
</dbReference>
<dbReference type="Gene3D" id="2.70.150.10">
    <property type="entry name" value="Calcium-transporting ATPase, cytoplasmic transduction domain A"/>
    <property type="match status" value="1"/>
</dbReference>
<keyword evidence="9 11" id="KW-1133">Transmembrane helix</keyword>
<dbReference type="InterPro" id="IPR008250">
    <property type="entry name" value="ATPase_P-typ_transduc_dom_A_sf"/>
</dbReference>
<dbReference type="InterPro" id="IPR036412">
    <property type="entry name" value="HAD-like_sf"/>
</dbReference>
<evidence type="ECO:0000256" key="7">
    <source>
        <dbReference type="ARBA" id="ARBA00022842"/>
    </source>
</evidence>
<dbReference type="Gene3D" id="3.40.1110.10">
    <property type="entry name" value="Calcium-transporting ATPase, cytoplasmic domain N"/>
    <property type="match status" value="1"/>
</dbReference>
<feature type="transmembrane region" description="Helical" evidence="11">
    <location>
        <begin position="358"/>
        <end position="382"/>
    </location>
</feature>
<dbReference type="NCBIfam" id="TIGR01525">
    <property type="entry name" value="ATPase-IB_hvy"/>
    <property type="match status" value="1"/>
</dbReference>
<feature type="transmembrane region" description="Helical" evidence="11">
    <location>
        <begin position="128"/>
        <end position="146"/>
    </location>
</feature>
<dbReference type="Pfam" id="PF00702">
    <property type="entry name" value="Hydrolase"/>
    <property type="match status" value="1"/>
</dbReference>
<feature type="domain" description="P-type ATPase A" evidence="13">
    <location>
        <begin position="207"/>
        <end position="308"/>
    </location>
</feature>
<keyword evidence="5 11" id="KW-0547">Nucleotide-binding</keyword>
<comment type="similarity">
    <text evidence="2 11">Belongs to the cation transport ATPase (P-type) (TC 3.A.3) family. Type IB subfamily.</text>
</comment>
<dbReference type="PRINTS" id="PR00119">
    <property type="entry name" value="CATATPASE"/>
</dbReference>
<organism evidence="14 15">
    <name type="scientific">Thermaerobacter composti</name>
    <dbReference type="NCBI Taxonomy" id="554949"/>
    <lineage>
        <taxon>Bacteria</taxon>
        <taxon>Bacillati</taxon>
        <taxon>Bacillota</taxon>
        <taxon>Clostridia</taxon>
        <taxon>Eubacteriales</taxon>
        <taxon>Clostridiales Family XVII. Incertae Sedis</taxon>
        <taxon>Thermaerobacter</taxon>
    </lineage>
</organism>
<dbReference type="RefSeq" id="WP_318751129.1">
    <property type="nucleotide sequence ID" value="NZ_CP132508.1"/>
</dbReference>
<evidence type="ECO:0000256" key="6">
    <source>
        <dbReference type="ARBA" id="ARBA00022840"/>
    </source>
</evidence>
<dbReference type="Proteomes" id="UP001304683">
    <property type="component" value="Chromosome"/>
</dbReference>
<dbReference type="InterPro" id="IPR018303">
    <property type="entry name" value="ATPase_P-typ_P_site"/>
</dbReference>
<feature type="transmembrane region" description="Helical" evidence="11">
    <location>
        <begin position="98"/>
        <end position="116"/>
    </location>
</feature>
<sequence length="741" mass="76312">MAGFTALPRSLAHRRADGQDGPAAHGPTPPAEAAGGAVPPGGGQPPASPGRFVRVPDGPAAAAGSTPSPSATGTAAPTAVEPAPRAIRREPGFWERHHLAVLTAVTLLATLAGWVAERLQAPAAVSLFFYGIAYLAGGTPAAIAGLQALRQRVIDVDLLMVLAALGAAALGAWEEGAALLFLFSLSNALQAYAMDRTRQAIRALMDLAPETAHRRRPDGGLEEVAVEALAVGDRIVVRPGERIPIDGRVVGGRSSVDQAAITGESVPVAKGPGDEVFAGTMNQLGALEIEVTKPAGDTMLARIVALVQAAQEDRSRTQRVIDRIEQVYATAVVGIAALAATLPLLWGAEPQQAVYRALVLMVVASPCAVAISAPAPVLAAVANAARRGVLLKGGRYVEELAAVKVVAFDKTGTLTLGRPRVTDVVPLGDADRREVLEAAALAERLSEHPLARAVLEAAAAEGIRPHDADEVRAEPGYGVAARAGGRVTWAGNGDFARRHGADPGAAQAVVDELARQGKTVLFVGVGSRLLGCIAVQDVPRPGAREAVAALRRLGLIPVMLTGDRPEVATVIARQVGITEVRAGLLPEAKLRAVEELSRTLGPVAMVGDGVNDAPALARARVGIAMGAAGTDVALETADVVLVSDEIEKLPFVFDLARRATRTIWQNLAFALGVIAALVTWTLAGRLELALGVLGHEGSTVLAMLNGLRMLAVRPAPFGDGGPRGAEGRARAPEPAAGRTGT</sequence>
<feature type="region of interest" description="Disordered" evidence="12">
    <location>
        <begin position="1"/>
        <end position="84"/>
    </location>
</feature>
<reference evidence="14 15" key="1">
    <citation type="submission" date="2023-08" db="EMBL/GenBank/DDBJ databases">
        <title>Genome sequence of Thermaerobacter compostii strain Ins1, a spore-forming filamentous bacterium isolated from a deep geothermal reservoir.</title>
        <authorList>
            <person name="Bregnard D."/>
            <person name="Gonzalez D."/>
            <person name="Junier P."/>
        </authorList>
    </citation>
    <scope>NUCLEOTIDE SEQUENCE [LARGE SCALE GENOMIC DNA]</scope>
    <source>
        <strain evidence="14 15">Ins1</strain>
    </source>
</reference>